<dbReference type="Proteomes" id="UP000887575">
    <property type="component" value="Unassembled WGS sequence"/>
</dbReference>
<keyword evidence="1" id="KW-0472">Membrane</keyword>
<name>A0AAF3J332_9BILA</name>
<evidence type="ECO:0000256" key="1">
    <source>
        <dbReference type="SAM" id="Phobius"/>
    </source>
</evidence>
<dbReference type="WBParaSite" id="MBELARI_LOCUS13167.1">
    <property type="protein sequence ID" value="MBELARI_LOCUS13167.1"/>
    <property type="gene ID" value="MBELARI_LOCUS13167"/>
</dbReference>
<proteinExistence type="predicted"/>
<protein>
    <submittedName>
        <fullName evidence="3">Uncharacterized protein</fullName>
    </submittedName>
</protein>
<reference evidence="3" key="1">
    <citation type="submission" date="2024-02" db="UniProtKB">
        <authorList>
            <consortium name="WormBaseParasite"/>
        </authorList>
    </citation>
    <scope>IDENTIFICATION</scope>
</reference>
<evidence type="ECO:0000313" key="2">
    <source>
        <dbReference type="Proteomes" id="UP000887575"/>
    </source>
</evidence>
<feature type="transmembrane region" description="Helical" evidence="1">
    <location>
        <begin position="123"/>
        <end position="153"/>
    </location>
</feature>
<feature type="transmembrane region" description="Helical" evidence="1">
    <location>
        <begin position="58"/>
        <end position="85"/>
    </location>
</feature>
<evidence type="ECO:0000313" key="3">
    <source>
        <dbReference type="WBParaSite" id="MBELARI_LOCUS13167.1"/>
    </source>
</evidence>
<dbReference type="AlphaFoldDB" id="A0AAF3J332"/>
<organism evidence="2 3">
    <name type="scientific">Mesorhabditis belari</name>
    <dbReference type="NCBI Taxonomy" id="2138241"/>
    <lineage>
        <taxon>Eukaryota</taxon>
        <taxon>Metazoa</taxon>
        <taxon>Ecdysozoa</taxon>
        <taxon>Nematoda</taxon>
        <taxon>Chromadorea</taxon>
        <taxon>Rhabditida</taxon>
        <taxon>Rhabditina</taxon>
        <taxon>Rhabditomorpha</taxon>
        <taxon>Rhabditoidea</taxon>
        <taxon>Rhabditidae</taxon>
        <taxon>Mesorhabditinae</taxon>
        <taxon>Mesorhabditis</taxon>
    </lineage>
</organism>
<keyword evidence="1" id="KW-1133">Transmembrane helix</keyword>
<feature type="transmembrane region" description="Helical" evidence="1">
    <location>
        <begin position="165"/>
        <end position="182"/>
    </location>
</feature>
<keyword evidence="2" id="KW-1185">Reference proteome</keyword>
<keyword evidence="1" id="KW-0812">Transmembrane</keyword>
<sequence>MIPNGALYSITRWAMPPQVVLVLLFIFLLLVNNLGMTLEFSAIHKVKLTTIPNGKLAFYLYIKGIVVSVANIIGIFFVIGSSLYYQEICMGTYQQCQSFFSTPVPIEFQNETSILETIEMQRYFLLIFLLQALDVFICIILPCALLALAILGFNFLPESLISSPSIFLYLHSASNSVILILSTESYRNTVKRWFSNLTIGTCNWSCKRRKNGILVAWPLSSTPHQNESTNG</sequence>
<accession>A0AAF3J332</accession>